<dbReference type="AlphaFoldDB" id="A0ABD0M879"/>
<evidence type="ECO:0000256" key="11">
    <source>
        <dbReference type="SAM" id="MobiDB-lite"/>
    </source>
</evidence>
<dbReference type="PROSITE" id="PS00028">
    <property type="entry name" value="ZINC_FINGER_C2H2_1"/>
    <property type="match status" value="9"/>
</dbReference>
<dbReference type="FunFam" id="3.30.160.60:FF:000202">
    <property type="entry name" value="Zinc finger protein 574"/>
    <property type="match status" value="1"/>
</dbReference>
<sequence>MENLENDSPTVDGIALLEAQGIATDDEDEDDIHFCKKCKQVFHKIEAYLEHKVKHDKFKVAYNRASGDRRMVLPTLVKKEPPSVTTDNQDQSNGQENTPVQTKTRKRRKKRVPAVDVELIAERSTYICNKCDRKFNSDRPYICGVCNMSFKEMAVLRAHSLTHSNVREFKCPVQGCPYAFKTKGSLVRHQRRHTGERPYTCEACGRRFAESGALTRHTRSRNPCTAKTDAELPRYGKSWTYIPNIPAVVSSDKDGDSLVPMVPGEMVVVMTQGENGEQIITEAQVVSNNETVSSLGETQMEEGEVPESEVQEYTDDYDLENMSFTQCRVCKEECQELETLRVHLRTHLADTPFRCGLCHFTSEVREDMRTHMQSKHQSQLKGVDASVLMPPVEDTANKVRPQSSAKDNREAQIAVKQLLGLPQYPNADILTDTVSARAVSRCPICSRAFRGTSYLRQHMKSHTGDRPHTCPICQKSFVTKDTLNKHLIVHTDERNFKCGECGKLFKRIGHVKEHLKIHNTERPFPCSVCDKSFKTNNALKVHVRTHSDCLPYECRTCHRQFREKGSLQRHRRIHTGERPFRCHRCGRGFAEHGTLNRHLRAKVQCTPHPGMQQVEETTDQDSQDVDQQDADPDIPTVLAEFSSVVADTQQYIVADQLDDGDQQTTEYVVLHTDLTSDEIQNVEIVTEGEIDPDTILNSVAGDDKSYVVVSEAGNSLRIIDSSTGLTLATMGTDTDEMHAVTMVPATEVETGSVTVQTEAGSITMVTDEEVSDAVKHAMLVADVVDTTEVVSEVGVPLTETVAENELPMEAR</sequence>
<comment type="caution">
    <text evidence="13">The sequence shown here is derived from an EMBL/GenBank/DDBJ whole genome shotgun (WGS) entry which is preliminary data.</text>
</comment>
<dbReference type="GO" id="GO:0003677">
    <property type="term" value="F:DNA binding"/>
    <property type="evidence" value="ECO:0007669"/>
    <property type="project" value="UniProtKB-KW"/>
</dbReference>
<dbReference type="Pfam" id="PF13913">
    <property type="entry name" value="zf-C2HC_2"/>
    <property type="match status" value="2"/>
</dbReference>
<feature type="domain" description="C2H2-type" evidence="12">
    <location>
        <begin position="440"/>
        <end position="467"/>
    </location>
</feature>
<feature type="domain" description="C2H2-type" evidence="12">
    <location>
        <begin position="552"/>
        <end position="579"/>
    </location>
</feature>
<dbReference type="FunFam" id="3.30.160.60:FF:000100">
    <property type="entry name" value="Zinc finger 45-like"/>
    <property type="match status" value="1"/>
</dbReference>
<keyword evidence="9" id="KW-0539">Nucleus</keyword>
<keyword evidence="4 10" id="KW-0863">Zinc-finger</keyword>
<dbReference type="PANTHER" id="PTHR23226">
    <property type="entry name" value="ZINC FINGER AND SCAN DOMAIN-CONTAINING"/>
    <property type="match status" value="1"/>
</dbReference>
<protein>
    <recommendedName>
        <fullName evidence="12">C2H2-type domain-containing protein</fullName>
    </recommendedName>
</protein>
<dbReference type="EMBL" id="JACVVK020000003">
    <property type="protein sequence ID" value="KAK7507932.1"/>
    <property type="molecule type" value="Genomic_DNA"/>
</dbReference>
<dbReference type="PROSITE" id="PS50157">
    <property type="entry name" value="ZINC_FINGER_C2H2_2"/>
    <property type="match status" value="10"/>
</dbReference>
<evidence type="ECO:0000256" key="10">
    <source>
        <dbReference type="PROSITE-ProRule" id="PRU00042"/>
    </source>
</evidence>
<evidence type="ECO:0000313" key="13">
    <source>
        <dbReference type="EMBL" id="KAK7507932.1"/>
    </source>
</evidence>
<evidence type="ECO:0000256" key="8">
    <source>
        <dbReference type="ARBA" id="ARBA00023163"/>
    </source>
</evidence>
<dbReference type="FunFam" id="3.30.160.60:FF:000072">
    <property type="entry name" value="zinc finger protein 143 isoform X1"/>
    <property type="match status" value="1"/>
</dbReference>
<feature type="compositionally biased region" description="Polar residues" evidence="11">
    <location>
        <begin position="83"/>
        <end position="101"/>
    </location>
</feature>
<evidence type="ECO:0000256" key="9">
    <source>
        <dbReference type="ARBA" id="ARBA00023242"/>
    </source>
</evidence>
<keyword evidence="14" id="KW-1185">Reference proteome</keyword>
<dbReference type="GO" id="GO:0008270">
    <property type="term" value="F:zinc ion binding"/>
    <property type="evidence" value="ECO:0007669"/>
    <property type="project" value="UniProtKB-KW"/>
</dbReference>
<dbReference type="InterPro" id="IPR036236">
    <property type="entry name" value="Znf_C2H2_sf"/>
</dbReference>
<dbReference type="FunFam" id="3.30.160.60:FF:000690">
    <property type="entry name" value="Zinc finger protein 354C"/>
    <property type="match status" value="1"/>
</dbReference>
<name>A0ABD0M879_9CAEN</name>
<feature type="domain" description="C2H2-type" evidence="12">
    <location>
        <begin position="141"/>
        <end position="168"/>
    </location>
</feature>
<dbReference type="SUPFAM" id="SSF57667">
    <property type="entry name" value="beta-beta-alpha zinc fingers"/>
    <property type="match status" value="6"/>
</dbReference>
<evidence type="ECO:0000256" key="4">
    <source>
        <dbReference type="ARBA" id="ARBA00022771"/>
    </source>
</evidence>
<feature type="domain" description="C2H2-type" evidence="12">
    <location>
        <begin position="468"/>
        <end position="495"/>
    </location>
</feature>
<dbReference type="GO" id="GO:0005634">
    <property type="term" value="C:nucleus"/>
    <property type="evidence" value="ECO:0007669"/>
    <property type="project" value="UniProtKB-SubCell"/>
</dbReference>
<evidence type="ECO:0000256" key="6">
    <source>
        <dbReference type="ARBA" id="ARBA00023015"/>
    </source>
</evidence>
<evidence type="ECO:0000256" key="7">
    <source>
        <dbReference type="ARBA" id="ARBA00023125"/>
    </source>
</evidence>
<evidence type="ECO:0000256" key="5">
    <source>
        <dbReference type="ARBA" id="ARBA00022833"/>
    </source>
</evidence>
<feature type="domain" description="C2H2-type" evidence="12">
    <location>
        <begin position="496"/>
        <end position="523"/>
    </location>
</feature>
<keyword evidence="8" id="KW-0804">Transcription</keyword>
<keyword evidence="2" id="KW-0479">Metal-binding</keyword>
<dbReference type="Pfam" id="PF00096">
    <property type="entry name" value="zf-C2H2"/>
    <property type="match status" value="6"/>
</dbReference>
<feature type="region of interest" description="Disordered" evidence="11">
    <location>
        <begin position="73"/>
        <end position="111"/>
    </location>
</feature>
<keyword evidence="6" id="KW-0805">Transcription regulation</keyword>
<dbReference type="GO" id="GO:0032502">
    <property type="term" value="P:developmental process"/>
    <property type="evidence" value="ECO:0007669"/>
    <property type="project" value="UniProtKB-ARBA"/>
</dbReference>
<dbReference type="FunFam" id="3.30.160.60:FF:000086">
    <property type="entry name" value="transcription factor E4F1 isoform X1"/>
    <property type="match status" value="1"/>
</dbReference>
<dbReference type="InterPro" id="IPR013087">
    <property type="entry name" value="Znf_C2H2_type"/>
</dbReference>
<organism evidence="13 14">
    <name type="scientific">Batillaria attramentaria</name>
    <dbReference type="NCBI Taxonomy" id="370345"/>
    <lineage>
        <taxon>Eukaryota</taxon>
        <taxon>Metazoa</taxon>
        <taxon>Spiralia</taxon>
        <taxon>Lophotrochozoa</taxon>
        <taxon>Mollusca</taxon>
        <taxon>Gastropoda</taxon>
        <taxon>Caenogastropoda</taxon>
        <taxon>Sorbeoconcha</taxon>
        <taxon>Cerithioidea</taxon>
        <taxon>Batillariidae</taxon>
        <taxon>Batillaria</taxon>
    </lineage>
</organism>
<keyword evidence="5" id="KW-0862">Zinc</keyword>
<feature type="domain" description="C2H2-type" evidence="12">
    <location>
        <begin position="325"/>
        <end position="352"/>
    </location>
</feature>
<feature type="domain" description="C2H2-type" evidence="12">
    <location>
        <begin position="169"/>
        <end position="198"/>
    </location>
</feature>
<dbReference type="Proteomes" id="UP001519460">
    <property type="component" value="Unassembled WGS sequence"/>
</dbReference>
<keyword evidence="3" id="KW-0677">Repeat</keyword>
<accession>A0ABD0M879</accession>
<comment type="subcellular location">
    <subcellularLocation>
        <location evidence="1">Nucleus</location>
    </subcellularLocation>
</comment>
<feature type="domain" description="C2H2-type" evidence="12">
    <location>
        <begin position="199"/>
        <end position="219"/>
    </location>
</feature>
<gene>
    <name evidence="13" type="ORF">BaRGS_00000897</name>
</gene>
<dbReference type="FunFam" id="3.30.160.60:FF:001557">
    <property type="entry name" value="Transcription factor E4F1"/>
    <property type="match status" value="1"/>
</dbReference>
<feature type="domain" description="C2H2-type" evidence="12">
    <location>
        <begin position="524"/>
        <end position="551"/>
    </location>
</feature>
<evidence type="ECO:0000313" key="14">
    <source>
        <dbReference type="Proteomes" id="UP001519460"/>
    </source>
</evidence>
<proteinExistence type="predicted"/>
<dbReference type="FunFam" id="3.30.160.60:FF:001498">
    <property type="entry name" value="Zinc finger protein 404"/>
    <property type="match status" value="1"/>
</dbReference>
<feature type="domain" description="C2H2-type" evidence="12">
    <location>
        <begin position="580"/>
        <end position="613"/>
    </location>
</feature>
<evidence type="ECO:0000256" key="3">
    <source>
        <dbReference type="ARBA" id="ARBA00022737"/>
    </source>
</evidence>
<evidence type="ECO:0000256" key="1">
    <source>
        <dbReference type="ARBA" id="ARBA00004123"/>
    </source>
</evidence>
<dbReference type="Gene3D" id="3.30.160.60">
    <property type="entry name" value="Classic Zinc Finger"/>
    <property type="match status" value="10"/>
</dbReference>
<keyword evidence="7" id="KW-0238">DNA-binding</keyword>
<dbReference type="SMART" id="SM00355">
    <property type="entry name" value="ZnF_C2H2"/>
    <property type="match status" value="12"/>
</dbReference>
<dbReference type="GO" id="GO:0045944">
    <property type="term" value="P:positive regulation of transcription by RNA polymerase II"/>
    <property type="evidence" value="ECO:0007669"/>
    <property type="project" value="UniProtKB-ARBA"/>
</dbReference>
<reference evidence="13 14" key="1">
    <citation type="journal article" date="2023" name="Sci. Data">
        <title>Genome assembly of the Korean intertidal mud-creeper Batillaria attramentaria.</title>
        <authorList>
            <person name="Patra A.K."/>
            <person name="Ho P.T."/>
            <person name="Jun S."/>
            <person name="Lee S.J."/>
            <person name="Kim Y."/>
            <person name="Won Y.J."/>
        </authorList>
    </citation>
    <scope>NUCLEOTIDE SEQUENCE [LARGE SCALE GENOMIC DNA]</scope>
    <source>
        <strain evidence="13">Wonlab-2016</strain>
    </source>
</reference>
<evidence type="ECO:0000259" key="12">
    <source>
        <dbReference type="PROSITE" id="PS50157"/>
    </source>
</evidence>
<evidence type="ECO:0000256" key="2">
    <source>
        <dbReference type="ARBA" id="ARBA00022723"/>
    </source>
</evidence>